<organism evidence="2 3">
    <name type="scientific">Aeromonas sobria</name>
    <dbReference type="NCBI Taxonomy" id="646"/>
    <lineage>
        <taxon>Bacteria</taxon>
        <taxon>Pseudomonadati</taxon>
        <taxon>Pseudomonadota</taxon>
        <taxon>Gammaproteobacteria</taxon>
        <taxon>Aeromonadales</taxon>
        <taxon>Aeromonadaceae</taxon>
        <taxon>Aeromonas</taxon>
    </lineage>
</organism>
<accession>A0A1S2CL59</accession>
<dbReference type="OrthoDB" id="8579495at2"/>
<proteinExistence type="predicted"/>
<dbReference type="SUPFAM" id="SSF53850">
    <property type="entry name" value="Periplasmic binding protein-like II"/>
    <property type="match status" value="1"/>
</dbReference>
<sequence length="275" mass="30378">MTRHIPLLLLVAVLLGSTTLGLSQTPENDAAPTPPKPLRILNAHLGELPGLINADKTGPFVDLVHAIDDLYPDVTIKITIYPIARAMAGVIAGKADLGLPAIRNLKEVDMLAYRFSTRSFGKVAHVIYSNTTHPVSTDMAYGIVPTKRDLLIEAVPDYMPFPVQRSMSIEQSLRKLSRGRIDAFVWAQEEADLMLKQLGLTNIRREFFGDFEDVFIIQKGADGDEMDEFLRQAIDQLAATGKLAEIYQKIHRPYVEWQPSPPAKAEPATTPPATP</sequence>
<dbReference type="Proteomes" id="UP000179934">
    <property type="component" value="Unassembled WGS sequence"/>
</dbReference>
<evidence type="ECO:0000313" key="3">
    <source>
        <dbReference type="Proteomes" id="UP000179934"/>
    </source>
</evidence>
<keyword evidence="1" id="KW-0732">Signal</keyword>
<comment type="caution">
    <text evidence="2">The sequence shown here is derived from an EMBL/GenBank/DDBJ whole genome shotgun (WGS) entry which is preliminary data.</text>
</comment>
<evidence type="ECO:0000256" key="1">
    <source>
        <dbReference type="SAM" id="SignalP"/>
    </source>
</evidence>
<dbReference type="RefSeq" id="WP_042024181.1">
    <property type="nucleotide sequence ID" value="NZ_CDBW01000045.1"/>
</dbReference>
<dbReference type="EMBL" id="MKFU01000066">
    <property type="protein sequence ID" value="OHY88471.1"/>
    <property type="molecule type" value="Genomic_DNA"/>
</dbReference>
<evidence type="ECO:0000313" key="2">
    <source>
        <dbReference type="EMBL" id="OHY88471.1"/>
    </source>
</evidence>
<feature type="signal peptide" evidence="1">
    <location>
        <begin position="1"/>
        <end position="23"/>
    </location>
</feature>
<protein>
    <submittedName>
        <fullName evidence="2">ABC transporter substrate-binding protein</fullName>
    </submittedName>
</protein>
<dbReference type="AlphaFoldDB" id="A0A1S2CL59"/>
<reference evidence="2 3" key="1">
    <citation type="submission" date="2016-09" db="EMBL/GenBank/DDBJ databases">
        <title>Draft Genome Sequence of Aeromonas sobria Strain 08005, Isolated from Sick Rana catesbeiana.</title>
        <authorList>
            <person name="Yang Q."/>
        </authorList>
    </citation>
    <scope>NUCLEOTIDE SEQUENCE [LARGE SCALE GENOMIC DNA]</scope>
    <source>
        <strain evidence="2 3">08005</strain>
    </source>
</reference>
<feature type="chain" id="PRO_5010359597" evidence="1">
    <location>
        <begin position="24"/>
        <end position="275"/>
    </location>
</feature>
<dbReference type="STRING" id="646.BJD16_06690"/>
<dbReference type="Gene3D" id="3.40.190.10">
    <property type="entry name" value="Periplasmic binding protein-like II"/>
    <property type="match status" value="2"/>
</dbReference>
<name>A0A1S2CL59_AERSO</name>
<dbReference type="GeneID" id="58924278"/>
<gene>
    <name evidence="2" type="ORF">BJD16_06690</name>
</gene>